<evidence type="ECO:0000313" key="1">
    <source>
        <dbReference type="EMBL" id="BDD10352.1"/>
    </source>
</evidence>
<proteinExistence type="predicted"/>
<gene>
    <name evidence="1" type="ORF">FUAX_27840</name>
</gene>
<dbReference type="KEGG" id="fax:FUAX_27840"/>
<accession>A0AAU9CTJ0</accession>
<reference evidence="1 2" key="1">
    <citation type="submission" date="2021-12" db="EMBL/GenBank/DDBJ databases">
        <title>Genome sequencing of bacteria with rrn-lacking chromosome and rrn-plasmid.</title>
        <authorList>
            <person name="Anda M."/>
            <person name="Iwasaki W."/>
        </authorList>
    </citation>
    <scope>NUCLEOTIDE SEQUENCE [LARGE SCALE GENOMIC DNA]</scope>
    <source>
        <strain evidence="1 2">DSM 100852</strain>
    </source>
</reference>
<evidence type="ECO:0000313" key="2">
    <source>
        <dbReference type="Proteomes" id="UP001348817"/>
    </source>
</evidence>
<dbReference type="RefSeq" id="WP_338391912.1">
    <property type="nucleotide sequence ID" value="NZ_AP025314.1"/>
</dbReference>
<organism evidence="1 2">
    <name type="scientific">Fulvitalea axinellae</name>
    <dbReference type="NCBI Taxonomy" id="1182444"/>
    <lineage>
        <taxon>Bacteria</taxon>
        <taxon>Pseudomonadati</taxon>
        <taxon>Bacteroidota</taxon>
        <taxon>Cytophagia</taxon>
        <taxon>Cytophagales</taxon>
        <taxon>Persicobacteraceae</taxon>
        <taxon>Fulvitalea</taxon>
    </lineage>
</organism>
<dbReference type="Proteomes" id="UP001348817">
    <property type="component" value="Chromosome"/>
</dbReference>
<sequence length="270" mass="31318">MENQLRELLNAHVPQPSVDYCVQFFSDNPFNFKITRKRLTKSGDYRYDPRDSSHTITINGDLNPFAFLITFIHECAHLKVKKAFGNRLIKPHGKEWKSAFQELMLPLLNKETFPIDILRPLTNYMLNPKASTHSDHALSYALSKHNPEGPSTTVRDIETGKLFRYESSVFEKMETRRTKALCRNVQNGKSYLFTLHAPIEPISEENETKLKSTQEINSYAKLNDIKEGALFSFRGRPFQKKQLRRTNVLCVDQNNKREYLIHKDSVVSPL</sequence>
<name>A0AAU9CTJ0_9BACT</name>
<dbReference type="EMBL" id="AP025314">
    <property type="protein sequence ID" value="BDD10352.1"/>
    <property type="molecule type" value="Genomic_DNA"/>
</dbReference>
<protein>
    <recommendedName>
        <fullName evidence="3">SprT-like family protein</fullName>
    </recommendedName>
</protein>
<keyword evidence="2" id="KW-1185">Reference proteome</keyword>
<dbReference type="AlphaFoldDB" id="A0AAU9CTJ0"/>
<evidence type="ECO:0008006" key="3">
    <source>
        <dbReference type="Google" id="ProtNLM"/>
    </source>
</evidence>